<dbReference type="EMBL" id="FOEE01000006">
    <property type="protein sequence ID" value="SEO90324.1"/>
    <property type="molecule type" value="Genomic_DNA"/>
</dbReference>
<sequence length="91" mass="9390">MDADRVASALAPLRTLLAGDGGDVELVAVDAGAGTVALRLLLRDAACAECVMPRPYLEQVAADVLRRALPELRAVTVEDPREGSPGTAAAH</sequence>
<dbReference type="SUPFAM" id="SSF117916">
    <property type="entry name" value="Fe-S cluster assembly (FSCA) domain-like"/>
    <property type="match status" value="1"/>
</dbReference>
<dbReference type="STRING" id="673521.SAMN05660991_02264"/>
<evidence type="ECO:0000313" key="4">
    <source>
        <dbReference type="Proteomes" id="UP000198960"/>
    </source>
</evidence>
<organism evidence="3 4">
    <name type="scientific">Trujillonella endophytica</name>
    <dbReference type="NCBI Taxonomy" id="673521"/>
    <lineage>
        <taxon>Bacteria</taxon>
        <taxon>Bacillati</taxon>
        <taxon>Actinomycetota</taxon>
        <taxon>Actinomycetes</taxon>
        <taxon>Geodermatophilales</taxon>
        <taxon>Geodermatophilaceae</taxon>
        <taxon>Trujillonella</taxon>
    </lineage>
</organism>
<proteinExistence type="predicted"/>
<dbReference type="InterPro" id="IPR001075">
    <property type="entry name" value="NIF_FeS_clus_asmbl_NifU_C"/>
</dbReference>
<evidence type="ECO:0000259" key="2">
    <source>
        <dbReference type="Pfam" id="PF01106"/>
    </source>
</evidence>
<dbReference type="RefSeq" id="WP_091943121.1">
    <property type="nucleotide sequence ID" value="NZ_FOEE01000006.1"/>
</dbReference>
<evidence type="ECO:0000313" key="3">
    <source>
        <dbReference type="EMBL" id="SEO90324.1"/>
    </source>
</evidence>
<gene>
    <name evidence="3" type="ORF">SAMN05660991_02264</name>
</gene>
<comment type="function">
    <text evidence="1">May be involved in the formation or repair of [Fe-S] clusters present in iron-sulfur proteins.</text>
</comment>
<feature type="domain" description="NIF system FeS cluster assembly NifU C-terminal" evidence="2">
    <location>
        <begin position="6"/>
        <end position="75"/>
    </location>
</feature>
<dbReference type="Proteomes" id="UP000198960">
    <property type="component" value="Unassembled WGS sequence"/>
</dbReference>
<dbReference type="InterPro" id="IPR034904">
    <property type="entry name" value="FSCA_dom_sf"/>
</dbReference>
<dbReference type="OrthoDB" id="5190783at2"/>
<reference evidence="4" key="1">
    <citation type="submission" date="2016-10" db="EMBL/GenBank/DDBJ databases">
        <authorList>
            <person name="Varghese N."/>
            <person name="Submissions S."/>
        </authorList>
    </citation>
    <scope>NUCLEOTIDE SEQUENCE [LARGE SCALE GENOMIC DNA]</scope>
    <source>
        <strain evidence="4">DSM 45413</strain>
    </source>
</reference>
<protein>
    <submittedName>
        <fullName evidence="3">Fe-S cluster biogenesis protein NfuA, 4Fe-4S-binding domain</fullName>
    </submittedName>
</protein>
<dbReference type="GO" id="GO:0016226">
    <property type="term" value="P:iron-sulfur cluster assembly"/>
    <property type="evidence" value="ECO:0007669"/>
    <property type="project" value="InterPro"/>
</dbReference>
<dbReference type="AlphaFoldDB" id="A0A1H8TIE3"/>
<name>A0A1H8TIE3_9ACTN</name>
<dbReference type="GO" id="GO:0051536">
    <property type="term" value="F:iron-sulfur cluster binding"/>
    <property type="evidence" value="ECO:0007669"/>
    <property type="project" value="InterPro"/>
</dbReference>
<evidence type="ECO:0000256" key="1">
    <source>
        <dbReference type="ARBA" id="ARBA00049958"/>
    </source>
</evidence>
<dbReference type="GO" id="GO:0005506">
    <property type="term" value="F:iron ion binding"/>
    <property type="evidence" value="ECO:0007669"/>
    <property type="project" value="InterPro"/>
</dbReference>
<accession>A0A1H8TIE3</accession>
<keyword evidence="4" id="KW-1185">Reference proteome</keyword>
<dbReference type="Gene3D" id="3.30.300.130">
    <property type="entry name" value="Fe-S cluster assembly (FSCA)"/>
    <property type="match status" value="1"/>
</dbReference>
<dbReference type="Pfam" id="PF01106">
    <property type="entry name" value="NifU"/>
    <property type="match status" value="1"/>
</dbReference>